<keyword evidence="4" id="KW-1185">Reference proteome</keyword>
<accession>A0A5C2SAP8</accession>
<dbReference type="OrthoDB" id="3365917at2759"/>
<reference evidence="3" key="1">
    <citation type="journal article" date="2018" name="Genome Biol. Evol.">
        <title>Genomics and development of Lentinus tigrinus, a white-rot wood-decaying mushroom with dimorphic fruiting bodies.</title>
        <authorList>
            <person name="Wu B."/>
            <person name="Xu Z."/>
            <person name="Knudson A."/>
            <person name="Carlson A."/>
            <person name="Chen N."/>
            <person name="Kovaka S."/>
            <person name="LaButti K."/>
            <person name="Lipzen A."/>
            <person name="Pennachio C."/>
            <person name="Riley R."/>
            <person name="Schakwitz W."/>
            <person name="Umezawa K."/>
            <person name="Ohm R.A."/>
            <person name="Grigoriev I.V."/>
            <person name="Nagy L.G."/>
            <person name="Gibbons J."/>
            <person name="Hibbett D."/>
        </authorList>
    </citation>
    <scope>NUCLEOTIDE SEQUENCE [LARGE SCALE GENOMIC DNA]</scope>
    <source>
        <strain evidence="3">ALCF2SS1-6</strain>
    </source>
</reference>
<protein>
    <submittedName>
        <fullName evidence="3">Uncharacterized protein</fullName>
    </submittedName>
</protein>
<evidence type="ECO:0000313" key="3">
    <source>
        <dbReference type="EMBL" id="RPD60347.1"/>
    </source>
</evidence>
<organism evidence="3 4">
    <name type="scientific">Lentinus tigrinus ALCF2SS1-6</name>
    <dbReference type="NCBI Taxonomy" id="1328759"/>
    <lineage>
        <taxon>Eukaryota</taxon>
        <taxon>Fungi</taxon>
        <taxon>Dikarya</taxon>
        <taxon>Basidiomycota</taxon>
        <taxon>Agaricomycotina</taxon>
        <taxon>Agaricomycetes</taxon>
        <taxon>Polyporales</taxon>
        <taxon>Polyporaceae</taxon>
        <taxon>Lentinus</taxon>
    </lineage>
</organism>
<feature type="transmembrane region" description="Helical" evidence="2">
    <location>
        <begin position="314"/>
        <end position="336"/>
    </location>
</feature>
<keyword evidence="2" id="KW-0472">Membrane</keyword>
<feature type="compositionally biased region" description="Gly residues" evidence="1">
    <location>
        <begin position="31"/>
        <end position="42"/>
    </location>
</feature>
<keyword evidence="2" id="KW-1133">Transmembrane helix</keyword>
<keyword evidence="2" id="KW-0812">Transmembrane</keyword>
<proteinExistence type="predicted"/>
<name>A0A5C2SAP8_9APHY</name>
<dbReference type="Proteomes" id="UP000313359">
    <property type="component" value="Unassembled WGS sequence"/>
</dbReference>
<dbReference type="STRING" id="1328759.A0A5C2SAP8"/>
<feature type="compositionally biased region" description="Low complexity" evidence="1">
    <location>
        <begin position="43"/>
        <end position="102"/>
    </location>
</feature>
<dbReference type="AlphaFoldDB" id="A0A5C2SAP8"/>
<feature type="region of interest" description="Disordered" evidence="1">
    <location>
        <begin position="14"/>
        <end position="124"/>
    </location>
</feature>
<evidence type="ECO:0000313" key="4">
    <source>
        <dbReference type="Proteomes" id="UP000313359"/>
    </source>
</evidence>
<gene>
    <name evidence="3" type="ORF">L227DRAFT_563589</name>
</gene>
<sequence>MYIPVLSSYASVSGGALDKLLRKRSPVPEPRGGGGHGGGGHGSSSHSSGSGSEGSSGSSGSHASDGSGSSGSSSAPLGSRGSTIPVSGSASSRSSATLYGSGDSKVSTIPQGQPFAGRSVGGGTRDGVYGSSVYGSGYPVSYGGSGVVDRGFPYYYYPVVWPDHGYGPTYLHSGNSQYGKPQNSSRPGGAEMQAAFTSRTSPSTTFHVVADNSTVVALIATINTNCSSLLNANSSKTPIAINGSATDPLPEQAVQYYRASSVVLTLDGYNNTAALTGDANAKPIPIPANVDTTLLNCLNSTIGQAVPLFDSASAAFSVSVPGIFSLISVPYALWCFMDFFF</sequence>
<dbReference type="EMBL" id="ML122266">
    <property type="protein sequence ID" value="RPD60347.1"/>
    <property type="molecule type" value="Genomic_DNA"/>
</dbReference>
<evidence type="ECO:0000256" key="1">
    <source>
        <dbReference type="SAM" id="MobiDB-lite"/>
    </source>
</evidence>
<evidence type="ECO:0000256" key="2">
    <source>
        <dbReference type="SAM" id="Phobius"/>
    </source>
</evidence>